<dbReference type="Proteomes" id="UP000054217">
    <property type="component" value="Unassembled WGS sequence"/>
</dbReference>
<evidence type="ECO:0000313" key="2">
    <source>
        <dbReference type="EMBL" id="KIO07591.1"/>
    </source>
</evidence>
<reference evidence="2 3" key="1">
    <citation type="submission" date="2014-04" db="EMBL/GenBank/DDBJ databases">
        <authorList>
            <consortium name="DOE Joint Genome Institute"/>
            <person name="Kuo A."/>
            <person name="Kohler A."/>
            <person name="Costa M.D."/>
            <person name="Nagy L.G."/>
            <person name="Floudas D."/>
            <person name="Copeland A."/>
            <person name="Barry K.W."/>
            <person name="Cichocki N."/>
            <person name="Veneault-Fourrey C."/>
            <person name="LaButti K."/>
            <person name="Lindquist E.A."/>
            <person name="Lipzen A."/>
            <person name="Lundell T."/>
            <person name="Morin E."/>
            <person name="Murat C."/>
            <person name="Sun H."/>
            <person name="Tunlid A."/>
            <person name="Henrissat B."/>
            <person name="Grigoriev I.V."/>
            <person name="Hibbett D.S."/>
            <person name="Martin F."/>
            <person name="Nordberg H.P."/>
            <person name="Cantor M.N."/>
            <person name="Hua S.X."/>
        </authorList>
    </citation>
    <scope>NUCLEOTIDE SEQUENCE [LARGE SCALE GENOMIC DNA]</scope>
    <source>
        <strain evidence="2 3">Marx 270</strain>
    </source>
</reference>
<sequence>MGKSKIAPAGPATRVTQVTWQRVKTTQGYRDKMVKVAPRKWVPCHATQPPAQPGSVILDHPDFLLDDEGVQLPCNNDVLPATPSKPQKSQNSYLQQWLLHQQHYLAILLDMEAPPEPRDCILCGVDGIFQCTECAHWLVFCTMCCQAEHKHQPFHRVEQWNGTFFGESSLQLAGLVLHVGHGGKHCPAGGCSNNEVTTEEEDDWEDVDQDGCPPNLQALKNQSCLIVTHTNGIHYCNVQYCRCPGAEDSHIQLMQAGMFPATTKAARTAFTFQVLDDFIWDNVECGTSVMNFYSKLCCITSNAFPHLVPDRYRELLRVARMWQLLKLLKWQGSHMSAEDTSPGELVLFCPACPQPGINIPEDATDYSQ</sequence>
<dbReference type="AlphaFoldDB" id="A0A0C3PGS3"/>
<protein>
    <recommendedName>
        <fullName evidence="1">CxC2-like cysteine cluster KDZ transposase-associated domain-containing protein</fullName>
    </recommendedName>
</protein>
<dbReference type="InterPro" id="IPR041457">
    <property type="entry name" value="CxC2_KDZ-assoc"/>
</dbReference>
<reference evidence="3" key="2">
    <citation type="submission" date="2015-01" db="EMBL/GenBank/DDBJ databases">
        <title>Evolutionary Origins and Diversification of the Mycorrhizal Mutualists.</title>
        <authorList>
            <consortium name="DOE Joint Genome Institute"/>
            <consortium name="Mycorrhizal Genomics Consortium"/>
            <person name="Kohler A."/>
            <person name="Kuo A."/>
            <person name="Nagy L.G."/>
            <person name="Floudas D."/>
            <person name="Copeland A."/>
            <person name="Barry K.W."/>
            <person name="Cichocki N."/>
            <person name="Veneault-Fourrey C."/>
            <person name="LaButti K."/>
            <person name="Lindquist E.A."/>
            <person name="Lipzen A."/>
            <person name="Lundell T."/>
            <person name="Morin E."/>
            <person name="Murat C."/>
            <person name="Riley R."/>
            <person name="Ohm R."/>
            <person name="Sun H."/>
            <person name="Tunlid A."/>
            <person name="Henrissat B."/>
            <person name="Grigoriev I.V."/>
            <person name="Hibbett D.S."/>
            <person name="Martin F."/>
        </authorList>
    </citation>
    <scope>NUCLEOTIDE SEQUENCE [LARGE SCALE GENOMIC DNA]</scope>
    <source>
        <strain evidence="3">Marx 270</strain>
    </source>
</reference>
<accession>A0A0C3PGS3</accession>
<keyword evidence="3" id="KW-1185">Reference proteome</keyword>
<name>A0A0C3PGS3_PISTI</name>
<gene>
    <name evidence="2" type="ORF">M404DRAFT_135870</name>
</gene>
<dbReference type="InParanoid" id="A0A0C3PGS3"/>
<evidence type="ECO:0000259" key="1">
    <source>
        <dbReference type="Pfam" id="PF18803"/>
    </source>
</evidence>
<dbReference type="EMBL" id="KN831959">
    <property type="protein sequence ID" value="KIO07591.1"/>
    <property type="molecule type" value="Genomic_DNA"/>
</dbReference>
<feature type="domain" description="CxC2-like cysteine cluster KDZ transposase-associated" evidence="1">
    <location>
        <begin position="221"/>
        <end position="302"/>
    </location>
</feature>
<organism evidence="2 3">
    <name type="scientific">Pisolithus tinctorius Marx 270</name>
    <dbReference type="NCBI Taxonomy" id="870435"/>
    <lineage>
        <taxon>Eukaryota</taxon>
        <taxon>Fungi</taxon>
        <taxon>Dikarya</taxon>
        <taxon>Basidiomycota</taxon>
        <taxon>Agaricomycotina</taxon>
        <taxon>Agaricomycetes</taxon>
        <taxon>Agaricomycetidae</taxon>
        <taxon>Boletales</taxon>
        <taxon>Sclerodermatineae</taxon>
        <taxon>Pisolithaceae</taxon>
        <taxon>Pisolithus</taxon>
    </lineage>
</organism>
<dbReference type="Pfam" id="PF18803">
    <property type="entry name" value="CxC2"/>
    <property type="match status" value="1"/>
</dbReference>
<dbReference type="OrthoDB" id="2678741at2759"/>
<proteinExistence type="predicted"/>
<dbReference type="HOGENOM" id="CLU_003703_1_1_1"/>
<evidence type="ECO:0000313" key="3">
    <source>
        <dbReference type="Proteomes" id="UP000054217"/>
    </source>
</evidence>